<dbReference type="EMBL" id="JPUA01000034">
    <property type="protein sequence ID" value="OWV28612.1"/>
    <property type="molecule type" value="Genomic_DNA"/>
</dbReference>
<comment type="caution">
    <text evidence="1">The sequence shown here is derived from an EMBL/GenBank/DDBJ whole genome shotgun (WGS) entry which is preliminary data.</text>
</comment>
<dbReference type="OrthoDB" id="6691177at2"/>
<accession>A0A246RWS6</accession>
<dbReference type="Proteomes" id="UP000197334">
    <property type="component" value="Unassembled WGS sequence"/>
</dbReference>
<evidence type="ECO:0000313" key="2">
    <source>
        <dbReference type="Proteomes" id="UP000197334"/>
    </source>
</evidence>
<name>A0A246RWS6_9GAMM</name>
<dbReference type="RefSeq" id="WP_088700600.1">
    <property type="nucleotide sequence ID" value="NZ_JPUA01000034.1"/>
</dbReference>
<organism evidence="1 2">
    <name type="scientific">Halomonas campaniensis</name>
    <dbReference type="NCBI Taxonomy" id="213554"/>
    <lineage>
        <taxon>Bacteria</taxon>
        <taxon>Pseudomonadati</taxon>
        <taxon>Pseudomonadota</taxon>
        <taxon>Gammaproteobacteria</taxon>
        <taxon>Oceanospirillales</taxon>
        <taxon>Halomonadaceae</taxon>
        <taxon>Halomonas</taxon>
    </lineage>
</organism>
<gene>
    <name evidence="1" type="ORF">JI62_13065</name>
</gene>
<dbReference type="AlphaFoldDB" id="A0A246RWS6"/>
<keyword evidence="2" id="KW-1185">Reference proteome</keyword>
<reference evidence="1 2" key="1">
    <citation type="submission" date="2014-08" db="EMBL/GenBank/DDBJ databases">
        <title>Draft genome sequence of a novel L-asparaginase producing marine bacterium, Halomonas campaniensis.</title>
        <authorList>
            <person name="Sundarakrishnan B."/>
            <person name="Moushumi Priya A."/>
            <person name="Raman G."/>
            <person name="Sakthivel N."/>
            <person name="Park S."/>
            <person name="Jayachandran S."/>
        </authorList>
    </citation>
    <scope>NUCLEOTIDE SEQUENCE [LARGE SCALE GENOMIC DNA]</scope>
    <source>
        <strain evidence="1 2">SK03</strain>
    </source>
</reference>
<evidence type="ECO:0000313" key="1">
    <source>
        <dbReference type="EMBL" id="OWV28612.1"/>
    </source>
</evidence>
<protein>
    <recommendedName>
        <fullName evidence="3">Restriction endonuclease type IV Mrr domain-containing protein</fullName>
    </recommendedName>
</protein>
<sequence>MKFSDYFNLNRNQPYLDFIDIPLDTDLPVFLEPGAIKSLVSPWGNELSSLLQTFFDTVLRLIHSGDHAKAQQLLSSLNERNEFHLGYSSGESRGHGFGSGSAETVWGALSKSNATVTGLLKDLEDTALLIPGIGTDMISDAVCNIIRGPLIKYTQDMCVYYGVPLTPDIASGPIWNPEEERWVESLIPLPMTDYGKVILVPKVLVRHRLTYQYDEYYRHYILPEMQHEHLQARSPLVEVLKDGRERVTKKALIEKYGNDKLAVVEQTKIRPNILQEYKDQKMVSPSKPLTQEQLCEIEASDLPDLDPLVEELKCLATGRDMAGRYEDIIEKILSVIFYPSLCNPKKQHNIHEGRKRIDITYTNEAKSGFFYWLSMHYPCPLIFVECKNYGKEAGNPEIDQLAGRFSPSRGQVGLLICRKIENKKLMYQRCIDTATDRRGYMLALDDEDIIALVDSYKDNAEDQKFKMLRELWAQLID</sequence>
<evidence type="ECO:0008006" key="3">
    <source>
        <dbReference type="Google" id="ProtNLM"/>
    </source>
</evidence>
<proteinExistence type="predicted"/>